<dbReference type="OrthoDB" id="9943192at2"/>
<keyword evidence="2" id="KW-1185">Reference proteome</keyword>
<gene>
    <name evidence="1" type="primary">fxsA</name>
    <name evidence="1" type="ORF">E1298_05475</name>
</gene>
<reference evidence="1 2" key="1">
    <citation type="submission" date="2019-03" db="EMBL/GenBank/DDBJ databases">
        <title>Draft genome sequences of novel Actinobacteria.</title>
        <authorList>
            <person name="Sahin N."/>
            <person name="Ay H."/>
            <person name="Saygin H."/>
        </authorList>
    </citation>
    <scope>NUCLEOTIDE SEQUENCE [LARGE SCALE GENOMIC DNA]</scope>
    <source>
        <strain evidence="1 2">H3C3</strain>
    </source>
</reference>
<evidence type="ECO:0000313" key="1">
    <source>
        <dbReference type="EMBL" id="TDD95315.1"/>
    </source>
</evidence>
<protein>
    <submittedName>
        <fullName evidence="1">FXSXX-COOH protein</fullName>
    </submittedName>
</protein>
<dbReference type="RefSeq" id="WP_131889648.1">
    <property type="nucleotide sequence ID" value="NZ_SMKU01000013.1"/>
</dbReference>
<sequence length="61" mass="6563">MHPQQHNAVQSGLIDVSTLSLDDLEGVDRSVLGLAVQELLDPNRRDGAPVAGFTSYTEDVD</sequence>
<comment type="caution">
    <text evidence="1">The sequence shown here is derived from an EMBL/GenBank/DDBJ whole genome shotgun (WGS) entry which is preliminary data.</text>
</comment>
<dbReference type="EMBL" id="SMKU01000013">
    <property type="protein sequence ID" value="TDD95315.1"/>
    <property type="molecule type" value="Genomic_DNA"/>
</dbReference>
<evidence type="ECO:0000313" key="2">
    <source>
        <dbReference type="Proteomes" id="UP000294513"/>
    </source>
</evidence>
<dbReference type="InterPro" id="IPR026334">
    <property type="entry name" value="FxSxx-COOH"/>
</dbReference>
<dbReference type="Proteomes" id="UP000294513">
    <property type="component" value="Unassembled WGS sequence"/>
</dbReference>
<name>A0A4R5C851_9ACTN</name>
<dbReference type="AlphaFoldDB" id="A0A4R5C851"/>
<accession>A0A4R5C851</accession>
<dbReference type="NCBIfam" id="TIGR04268">
    <property type="entry name" value="FxSxx-COOH"/>
    <property type="match status" value="1"/>
</dbReference>
<organism evidence="1 2">
    <name type="scientific">Actinomadura rubrisoli</name>
    <dbReference type="NCBI Taxonomy" id="2530368"/>
    <lineage>
        <taxon>Bacteria</taxon>
        <taxon>Bacillati</taxon>
        <taxon>Actinomycetota</taxon>
        <taxon>Actinomycetes</taxon>
        <taxon>Streptosporangiales</taxon>
        <taxon>Thermomonosporaceae</taxon>
        <taxon>Actinomadura</taxon>
    </lineage>
</organism>
<proteinExistence type="predicted"/>